<dbReference type="STRING" id="1079859.SAMN04515674_106242"/>
<proteinExistence type="predicted"/>
<dbReference type="RefSeq" id="WP_092017498.1">
    <property type="nucleotide sequence ID" value="NZ_FOXH01000006.1"/>
</dbReference>
<organism evidence="1 2">
    <name type="scientific">Pseudarcicella hirudinis</name>
    <dbReference type="NCBI Taxonomy" id="1079859"/>
    <lineage>
        <taxon>Bacteria</taxon>
        <taxon>Pseudomonadati</taxon>
        <taxon>Bacteroidota</taxon>
        <taxon>Cytophagia</taxon>
        <taxon>Cytophagales</taxon>
        <taxon>Flectobacillaceae</taxon>
        <taxon>Pseudarcicella</taxon>
    </lineage>
</organism>
<keyword evidence="2" id="KW-1185">Reference proteome</keyword>
<dbReference type="AlphaFoldDB" id="A0A1I5TWI7"/>
<dbReference type="EMBL" id="FOXH01000006">
    <property type="protein sequence ID" value="SFP87452.1"/>
    <property type="molecule type" value="Genomic_DNA"/>
</dbReference>
<protein>
    <submittedName>
        <fullName evidence="1">Uncharacterized protein</fullName>
    </submittedName>
</protein>
<evidence type="ECO:0000313" key="1">
    <source>
        <dbReference type="EMBL" id="SFP87452.1"/>
    </source>
</evidence>
<dbReference type="Proteomes" id="UP000199306">
    <property type="component" value="Unassembled WGS sequence"/>
</dbReference>
<name>A0A1I5TWI7_9BACT</name>
<evidence type="ECO:0000313" key="2">
    <source>
        <dbReference type="Proteomes" id="UP000199306"/>
    </source>
</evidence>
<dbReference type="OrthoDB" id="2871974at2"/>
<sequence length="159" mass="18593">MIEQIKNVIGEFTEDDLLRLQVTLDKELKRRGIRFSVGELGENIAVNHFNKTPGLPNLQKAPTGVKNVDALSRDGHRYSIKTVQNGKKTGTIYPDQDTKQQLFEYLLLVRLDDDYTLVELHRFSWKEFEELRAWDSRMNAWYVPVSSNRLNQVEKIFPR</sequence>
<gene>
    <name evidence="1" type="ORF">SAMN04515674_106242</name>
</gene>
<accession>A0A1I5TWI7</accession>
<reference evidence="1 2" key="1">
    <citation type="submission" date="2016-10" db="EMBL/GenBank/DDBJ databases">
        <authorList>
            <person name="de Groot N.N."/>
        </authorList>
    </citation>
    <scope>NUCLEOTIDE SEQUENCE [LARGE SCALE GENOMIC DNA]</scope>
    <source>
        <strain evidence="2">E92,LMG 26720,CCM 7988</strain>
    </source>
</reference>